<evidence type="ECO:0000256" key="9">
    <source>
        <dbReference type="ARBA" id="ARBA00022989"/>
    </source>
</evidence>
<evidence type="ECO:0000256" key="8">
    <source>
        <dbReference type="ARBA" id="ARBA00022833"/>
    </source>
</evidence>
<dbReference type="HAMAP" id="MF_00188">
    <property type="entry name" value="Pept_M48_protease_HtpX"/>
    <property type="match status" value="1"/>
</dbReference>
<comment type="cofactor">
    <cofactor evidence="12">
        <name>Zn(2+)</name>
        <dbReference type="ChEBI" id="CHEBI:29105"/>
    </cofactor>
    <text evidence="12">Binds 1 zinc ion per subunit.</text>
</comment>
<evidence type="ECO:0000256" key="12">
    <source>
        <dbReference type="HAMAP-Rule" id="MF_00188"/>
    </source>
</evidence>
<evidence type="ECO:0000256" key="13">
    <source>
        <dbReference type="SAM" id="MobiDB-lite"/>
    </source>
</evidence>
<dbReference type="Gene3D" id="3.30.2010.10">
    <property type="entry name" value="Metalloproteases ('zincins'), catalytic domain"/>
    <property type="match status" value="1"/>
</dbReference>
<evidence type="ECO:0000256" key="4">
    <source>
        <dbReference type="ARBA" id="ARBA00022670"/>
    </source>
</evidence>
<name>A0ABW4X8Q8_9ACTN</name>
<reference evidence="16" key="1">
    <citation type="journal article" date="2019" name="Int. J. Syst. Evol. Microbiol.">
        <title>The Global Catalogue of Microorganisms (GCM) 10K type strain sequencing project: providing services to taxonomists for standard genome sequencing and annotation.</title>
        <authorList>
            <consortium name="The Broad Institute Genomics Platform"/>
            <consortium name="The Broad Institute Genome Sequencing Center for Infectious Disease"/>
            <person name="Wu L."/>
            <person name="Ma J."/>
        </authorList>
    </citation>
    <scope>NUCLEOTIDE SEQUENCE [LARGE SCALE GENOMIC DNA]</scope>
    <source>
        <strain evidence="16">JCM 3338</strain>
    </source>
</reference>
<evidence type="ECO:0000256" key="7">
    <source>
        <dbReference type="ARBA" id="ARBA00022801"/>
    </source>
</evidence>
<feature type="binding site" evidence="12">
    <location>
        <position position="174"/>
    </location>
    <ligand>
        <name>Zn(2+)</name>
        <dbReference type="ChEBI" id="CHEBI:29105"/>
        <note>catalytic</note>
    </ligand>
</feature>
<dbReference type="GO" id="GO:0008237">
    <property type="term" value="F:metallopeptidase activity"/>
    <property type="evidence" value="ECO:0007669"/>
    <property type="project" value="UniProtKB-KW"/>
</dbReference>
<sequence>MTTTISSFGPRLAGPPSALPPPLPTGRPRGRPVPHAGTPWSSRRVGNALRTAVLLAALGGLFVLVGSLFGRTGTLIGLALGLAATGGTYWFSDRLALRAAGAVPVDERTAPGYHRMVRELCAEAGLPMPRLYVTPDRQPNAFATGRGPRSAAVAVTQGLLDLLSPAEIRAVLAHELAHVANRDVLLTSVAAALATGIGAVANLAGWLPTGGDDEEGPHPFAALAAVLVAPVAAALLQLALSRSREFEADRCGAALLGNGRPLATALARIERAARWAPMQVAPTRASQYVVNPLTGLHGHSWTTLFQTHPPTAERIARLTGW</sequence>
<evidence type="ECO:0000256" key="10">
    <source>
        <dbReference type="ARBA" id="ARBA00023049"/>
    </source>
</evidence>
<gene>
    <name evidence="12" type="primary">htpX</name>
    <name evidence="15" type="ORF">ACFSHS_06150</name>
</gene>
<feature type="transmembrane region" description="Helical" evidence="12">
    <location>
        <begin position="219"/>
        <end position="240"/>
    </location>
</feature>
<evidence type="ECO:0000313" key="16">
    <source>
        <dbReference type="Proteomes" id="UP001597402"/>
    </source>
</evidence>
<keyword evidence="4 12" id="KW-0645">Protease</keyword>
<feature type="transmembrane region" description="Helical" evidence="12">
    <location>
        <begin position="75"/>
        <end position="92"/>
    </location>
</feature>
<feature type="binding site" evidence="12">
    <location>
        <position position="245"/>
    </location>
    <ligand>
        <name>Zn(2+)</name>
        <dbReference type="ChEBI" id="CHEBI:29105"/>
        <note>catalytic</note>
    </ligand>
</feature>
<feature type="transmembrane region" description="Helical" evidence="12">
    <location>
        <begin position="184"/>
        <end position="207"/>
    </location>
</feature>
<evidence type="ECO:0000256" key="6">
    <source>
        <dbReference type="ARBA" id="ARBA00022723"/>
    </source>
</evidence>
<keyword evidence="10 12" id="KW-0482">Metalloprotease</keyword>
<dbReference type="InterPro" id="IPR022919">
    <property type="entry name" value="Pept_M48_protease_HtpX"/>
</dbReference>
<evidence type="ECO:0000256" key="11">
    <source>
        <dbReference type="ARBA" id="ARBA00023136"/>
    </source>
</evidence>
<comment type="similarity">
    <text evidence="2 12">Belongs to the peptidase M48B family.</text>
</comment>
<accession>A0ABW4X8Q8</accession>
<protein>
    <recommendedName>
        <fullName evidence="12">Protease HtpX homolog</fullName>
        <ecNumber evidence="12">3.4.24.-</ecNumber>
    </recommendedName>
</protein>
<feature type="domain" description="Peptidase M48" evidence="14">
    <location>
        <begin position="111"/>
        <end position="321"/>
    </location>
</feature>
<dbReference type="EMBL" id="JBHUHP010000004">
    <property type="protein sequence ID" value="MFD2091154.1"/>
    <property type="molecule type" value="Genomic_DNA"/>
</dbReference>
<evidence type="ECO:0000256" key="2">
    <source>
        <dbReference type="ARBA" id="ARBA00009779"/>
    </source>
</evidence>
<dbReference type="InterPro" id="IPR050083">
    <property type="entry name" value="HtpX_protease"/>
</dbReference>
<proteinExistence type="inferred from homology"/>
<keyword evidence="6 12" id="KW-0479">Metal-binding</keyword>
<keyword evidence="7 12" id="KW-0378">Hydrolase</keyword>
<organism evidence="15 16">
    <name type="scientific">Blastococcus deserti</name>
    <dbReference type="NCBI Taxonomy" id="2259033"/>
    <lineage>
        <taxon>Bacteria</taxon>
        <taxon>Bacillati</taxon>
        <taxon>Actinomycetota</taxon>
        <taxon>Actinomycetes</taxon>
        <taxon>Geodermatophilales</taxon>
        <taxon>Geodermatophilaceae</taxon>
        <taxon>Blastococcus</taxon>
    </lineage>
</organism>
<evidence type="ECO:0000313" key="15">
    <source>
        <dbReference type="EMBL" id="MFD2091154.1"/>
    </source>
</evidence>
<dbReference type="Proteomes" id="UP001597402">
    <property type="component" value="Unassembled WGS sequence"/>
</dbReference>
<dbReference type="PANTHER" id="PTHR43221">
    <property type="entry name" value="PROTEASE HTPX"/>
    <property type="match status" value="1"/>
</dbReference>
<keyword evidence="16" id="KW-1185">Reference proteome</keyword>
<dbReference type="EC" id="3.4.24.-" evidence="12"/>
<keyword evidence="11 12" id="KW-0472">Membrane</keyword>
<dbReference type="PANTHER" id="PTHR43221:SF1">
    <property type="entry name" value="PROTEASE HTPX"/>
    <property type="match status" value="1"/>
</dbReference>
<evidence type="ECO:0000259" key="14">
    <source>
        <dbReference type="Pfam" id="PF01435"/>
    </source>
</evidence>
<evidence type="ECO:0000256" key="1">
    <source>
        <dbReference type="ARBA" id="ARBA00004651"/>
    </source>
</evidence>
<keyword evidence="3 12" id="KW-1003">Cell membrane</keyword>
<evidence type="ECO:0000256" key="5">
    <source>
        <dbReference type="ARBA" id="ARBA00022692"/>
    </source>
</evidence>
<keyword evidence="8 12" id="KW-0862">Zinc</keyword>
<feature type="transmembrane region" description="Helical" evidence="12">
    <location>
        <begin position="48"/>
        <end position="69"/>
    </location>
</feature>
<dbReference type="Pfam" id="PF01435">
    <property type="entry name" value="Peptidase_M48"/>
    <property type="match status" value="1"/>
</dbReference>
<evidence type="ECO:0000256" key="3">
    <source>
        <dbReference type="ARBA" id="ARBA00022475"/>
    </source>
</evidence>
<comment type="caution">
    <text evidence="15">The sequence shown here is derived from an EMBL/GenBank/DDBJ whole genome shotgun (WGS) entry which is preliminary data.</text>
</comment>
<keyword evidence="9 12" id="KW-1133">Transmembrane helix</keyword>
<feature type="region of interest" description="Disordered" evidence="13">
    <location>
        <begin position="1"/>
        <end position="41"/>
    </location>
</feature>
<comment type="subcellular location">
    <subcellularLocation>
        <location evidence="1 12">Cell membrane</location>
        <topology evidence="1 12">Multi-pass membrane protein</topology>
    </subcellularLocation>
</comment>
<keyword evidence="5 12" id="KW-0812">Transmembrane</keyword>
<dbReference type="RefSeq" id="WP_376873127.1">
    <property type="nucleotide sequence ID" value="NZ_JBHUHP010000004.1"/>
</dbReference>
<dbReference type="InterPro" id="IPR001915">
    <property type="entry name" value="Peptidase_M48"/>
</dbReference>
<feature type="active site" evidence="12">
    <location>
        <position position="175"/>
    </location>
</feature>
<feature type="binding site" evidence="12">
    <location>
        <position position="178"/>
    </location>
    <ligand>
        <name>Zn(2+)</name>
        <dbReference type="ChEBI" id="CHEBI:29105"/>
        <note>catalytic</note>
    </ligand>
</feature>